<protein>
    <recommendedName>
        <fullName evidence="3">C2H2-type domain-containing protein</fullName>
    </recommendedName>
</protein>
<organism evidence="4 5">
    <name type="scientific">Antrodiella citrinella</name>
    <dbReference type="NCBI Taxonomy" id="2447956"/>
    <lineage>
        <taxon>Eukaryota</taxon>
        <taxon>Fungi</taxon>
        <taxon>Dikarya</taxon>
        <taxon>Basidiomycota</taxon>
        <taxon>Agaricomycotina</taxon>
        <taxon>Agaricomycetes</taxon>
        <taxon>Polyporales</taxon>
        <taxon>Steccherinaceae</taxon>
        <taxon>Antrodiella</taxon>
    </lineage>
</organism>
<evidence type="ECO:0000259" key="3">
    <source>
        <dbReference type="PROSITE" id="PS50157"/>
    </source>
</evidence>
<keyword evidence="1" id="KW-0863">Zinc-finger</keyword>
<feature type="domain" description="C2H2-type" evidence="3">
    <location>
        <begin position="70"/>
        <end position="92"/>
    </location>
</feature>
<proteinExistence type="predicted"/>
<feature type="compositionally biased region" description="Basic residues" evidence="2">
    <location>
        <begin position="130"/>
        <end position="141"/>
    </location>
</feature>
<dbReference type="EMBL" id="SGPM01000015">
    <property type="protein sequence ID" value="THH32808.1"/>
    <property type="molecule type" value="Genomic_DNA"/>
</dbReference>
<gene>
    <name evidence="4" type="ORF">EUX98_g1402</name>
</gene>
<dbReference type="PROSITE" id="PS50157">
    <property type="entry name" value="ZINC_FINGER_C2H2_2"/>
    <property type="match status" value="1"/>
</dbReference>
<feature type="compositionally biased region" description="Basic residues" evidence="2">
    <location>
        <begin position="41"/>
        <end position="50"/>
    </location>
</feature>
<comment type="caution">
    <text evidence="4">The sequence shown here is derived from an EMBL/GenBank/DDBJ whole genome shotgun (WGS) entry which is preliminary data.</text>
</comment>
<feature type="region of interest" description="Disordered" evidence="2">
    <location>
        <begin position="38"/>
        <end position="61"/>
    </location>
</feature>
<feature type="compositionally biased region" description="Polar residues" evidence="2">
    <location>
        <begin position="231"/>
        <end position="241"/>
    </location>
</feature>
<dbReference type="PROSITE" id="PS00028">
    <property type="entry name" value="ZINC_FINGER_C2H2_1"/>
    <property type="match status" value="1"/>
</dbReference>
<reference evidence="4 5" key="1">
    <citation type="submission" date="2019-02" db="EMBL/GenBank/DDBJ databases">
        <title>Genome sequencing of the rare red list fungi Antrodiella citrinella (Flaviporus citrinellus).</title>
        <authorList>
            <person name="Buettner E."/>
            <person name="Kellner H."/>
        </authorList>
    </citation>
    <scope>NUCLEOTIDE SEQUENCE [LARGE SCALE GENOMIC DNA]</scope>
    <source>
        <strain evidence="4 5">DSM 108506</strain>
    </source>
</reference>
<dbReference type="Proteomes" id="UP000308730">
    <property type="component" value="Unassembled WGS sequence"/>
</dbReference>
<keyword evidence="5" id="KW-1185">Reference proteome</keyword>
<evidence type="ECO:0000313" key="5">
    <source>
        <dbReference type="Proteomes" id="UP000308730"/>
    </source>
</evidence>
<keyword evidence="1" id="KW-0862">Zinc</keyword>
<feature type="region of interest" description="Disordered" evidence="2">
    <location>
        <begin position="169"/>
        <end position="241"/>
    </location>
</feature>
<keyword evidence="1" id="KW-0479">Metal-binding</keyword>
<evidence type="ECO:0000256" key="2">
    <source>
        <dbReference type="SAM" id="MobiDB-lite"/>
    </source>
</evidence>
<dbReference type="AlphaFoldDB" id="A0A4S4N4I5"/>
<sequence length="241" mass="26395">MLFLCKSPHTFTVIQVRLFICLKWRPICLRRLTLGPGAQQNKKKERRKRKRTDDDVSAATDVNDTDGKSLMCIFCSRVFGKGNSLVLHIKSHRDAAYRALADAMQAQPVDERPPTPDAVEESESVPDKAKARKRGRGKRAKITSSKVVPAEDPSELPAVFDPVEAPTAATQAQDPLPVIGPITPLATPPRGSKDSSSTRNMFWHDSPNSHRPRTTTDGSSQWAPELFGPDNVSTGVSTGVT</sequence>
<dbReference type="OrthoDB" id="3270685at2759"/>
<name>A0A4S4N4I5_9APHY</name>
<dbReference type="GO" id="GO:0008270">
    <property type="term" value="F:zinc ion binding"/>
    <property type="evidence" value="ECO:0007669"/>
    <property type="project" value="UniProtKB-KW"/>
</dbReference>
<dbReference type="InterPro" id="IPR013087">
    <property type="entry name" value="Znf_C2H2_type"/>
</dbReference>
<accession>A0A4S4N4I5</accession>
<feature type="region of interest" description="Disordered" evidence="2">
    <location>
        <begin position="106"/>
        <end position="153"/>
    </location>
</feature>
<evidence type="ECO:0000256" key="1">
    <source>
        <dbReference type="PROSITE-ProRule" id="PRU00042"/>
    </source>
</evidence>
<evidence type="ECO:0000313" key="4">
    <source>
        <dbReference type="EMBL" id="THH32808.1"/>
    </source>
</evidence>